<name>A0A067KKC3_JATCU</name>
<feature type="compositionally biased region" description="Gly residues" evidence="1">
    <location>
        <begin position="1"/>
        <end position="23"/>
    </location>
</feature>
<dbReference type="Proteomes" id="UP000027138">
    <property type="component" value="Unassembled WGS sequence"/>
</dbReference>
<dbReference type="EMBL" id="KK914422">
    <property type="protein sequence ID" value="KDP36691.1"/>
    <property type="molecule type" value="Genomic_DNA"/>
</dbReference>
<reference evidence="2 3" key="1">
    <citation type="journal article" date="2014" name="PLoS ONE">
        <title>Global Analysis of Gene Expression Profiles in Physic Nut (Jatropha curcas L.) Seedlings Exposed to Salt Stress.</title>
        <authorList>
            <person name="Zhang L."/>
            <person name="Zhang C."/>
            <person name="Wu P."/>
            <person name="Chen Y."/>
            <person name="Li M."/>
            <person name="Jiang H."/>
            <person name="Wu G."/>
        </authorList>
    </citation>
    <scope>NUCLEOTIDE SEQUENCE [LARGE SCALE GENOMIC DNA]</scope>
    <source>
        <strain evidence="3">cv. GZQX0401</strain>
        <tissue evidence="2">Young leaves</tissue>
    </source>
</reference>
<evidence type="ECO:0000313" key="3">
    <source>
        <dbReference type="Proteomes" id="UP000027138"/>
    </source>
</evidence>
<proteinExistence type="predicted"/>
<dbReference type="AlphaFoldDB" id="A0A067KKC3"/>
<feature type="compositionally biased region" description="Polar residues" evidence="1">
    <location>
        <begin position="49"/>
        <end position="61"/>
    </location>
</feature>
<accession>A0A067KKC3</accession>
<gene>
    <name evidence="2" type="ORF">JCGZ_08850</name>
</gene>
<feature type="region of interest" description="Disordered" evidence="1">
    <location>
        <begin position="1"/>
        <end position="27"/>
    </location>
</feature>
<keyword evidence="3" id="KW-1185">Reference proteome</keyword>
<sequence length="61" mass="6192">MASFAGGGRGSGRGASRGTGRGVGVNTQILRLKEPVFSDCKQSGRTEGHSGSSSEICQYGT</sequence>
<feature type="compositionally biased region" description="Basic and acidic residues" evidence="1">
    <location>
        <begin position="39"/>
        <end position="48"/>
    </location>
</feature>
<evidence type="ECO:0000313" key="2">
    <source>
        <dbReference type="EMBL" id="KDP36691.1"/>
    </source>
</evidence>
<protein>
    <submittedName>
        <fullName evidence="2">Uncharacterized protein</fullName>
    </submittedName>
</protein>
<organism evidence="2 3">
    <name type="scientific">Jatropha curcas</name>
    <name type="common">Barbados nut</name>
    <dbReference type="NCBI Taxonomy" id="180498"/>
    <lineage>
        <taxon>Eukaryota</taxon>
        <taxon>Viridiplantae</taxon>
        <taxon>Streptophyta</taxon>
        <taxon>Embryophyta</taxon>
        <taxon>Tracheophyta</taxon>
        <taxon>Spermatophyta</taxon>
        <taxon>Magnoliopsida</taxon>
        <taxon>eudicotyledons</taxon>
        <taxon>Gunneridae</taxon>
        <taxon>Pentapetalae</taxon>
        <taxon>rosids</taxon>
        <taxon>fabids</taxon>
        <taxon>Malpighiales</taxon>
        <taxon>Euphorbiaceae</taxon>
        <taxon>Crotonoideae</taxon>
        <taxon>Jatropheae</taxon>
        <taxon>Jatropha</taxon>
    </lineage>
</organism>
<feature type="region of interest" description="Disordered" evidence="1">
    <location>
        <begin position="39"/>
        <end position="61"/>
    </location>
</feature>
<evidence type="ECO:0000256" key="1">
    <source>
        <dbReference type="SAM" id="MobiDB-lite"/>
    </source>
</evidence>